<evidence type="ECO:0000313" key="3">
    <source>
        <dbReference type="EMBL" id="GKT37125.1"/>
    </source>
</evidence>
<evidence type="ECO:0000256" key="2">
    <source>
        <dbReference type="ARBA" id="ARBA00021347"/>
    </source>
</evidence>
<comment type="caution">
    <text evidence="3">The sequence shown here is derived from an EMBL/GenBank/DDBJ whole genome shotgun (WGS) entry which is preliminary data.</text>
</comment>
<organism evidence="3 4">
    <name type="scientific">Aduncisulcus paluster</name>
    <dbReference type="NCBI Taxonomy" id="2918883"/>
    <lineage>
        <taxon>Eukaryota</taxon>
        <taxon>Metamonada</taxon>
        <taxon>Carpediemonas-like organisms</taxon>
        <taxon>Aduncisulcus</taxon>
    </lineage>
</organism>
<gene>
    <name evidence="3" type="ORF">ADUPG1_009972</name>
</gene>
<evidence type="ECO:0000313" key="4">
    <source>
        <dbReference type="Proteomes" id="UP001057375"/>
    </source>
</evidence>
<keyword evidence="4" id="KW-1185">Reference proteome</keyword>
<dbReference type="PANTHER" id="PTHR20648">
    <property type="entry name" value="ELONGIN-C"/>
    <property type="match status" value="1"/>
</dbReference>
<dbReference type="EMBL" id="BQXS01011392">
    <property type="protein sequence ID" value="GKT37125.1"/>
    <property type="molecule type" value="Genomic_DNA"/>
</dbReference>
<accession>A0ABQ5KXF7</accession>
<comment type="similarity">
    <text evidence="1">Belongs to the SKP1 family.</text>
</comment>
<name>A0ABQ5KXF7_9EUKA</name>
<dbReference type="SMART" id="SM00512">
    <property type="entry name" value="Skp1"/>
    <property type="match status" value="1"/>
</dbReference>
<dbReference type="Proteomes" id="UP001057375">
    <property type="component" value="Unassembled WGS sequence"/>
</dbReference>
<reference evidence="3" key="1">
    <citation type="submission" date="2022-03" db="EMBL/GenBank/DDBJ databases">
        <title>Draft genome sequence of Aduncisulcus paluster, a free-living microaerophilic Fornicata.</title>
        <authorList>
            <person name="Yuyama I."/>
            <person name="Kume K."/>
            <person name="Tamura T."/>
            <person name="Inagaki Y."/>
            <person name="Hashimoto T."/>
        </authorList>
    </citation>
    <scope>NUCLEOTIDE SEQUENCE</scope>
    <source>
        <strain evidence="3">NY0171</strain>
    </source>
</reference>
<dbReference type="Gene3D" id="3.30.710.10">
    <property type="entry name" value="Potassium Channel Kv1.1, Chain A"/>
    <property type="match status" value="1"/>
</dbReference>
<sequence>MDEIIPIHDYVNIKSGDGVEFTLPLKAACISPVLKKLLMKKVAERDRKPLEVFISPKEKPKTHIEIEIQDIPGYLLEKALKYCTYKFLYGNEKAETRPPFIVEPEESTDLLIVADFLKL</sequence>
<dbReference type="InterPro" id="IPR001232">
    <property type="entry name" value="SKP1-like"/>
</dbReference>
<dbReference type="SUPFAM" id="SSF54695">
    <property type="entry name" value="POZ domain"/>
    <property type="match status" value="1"/>
</dbReference>
<protein>
    <recommendedName>
        <fullName evidence="2">Elongin-C</fullName>
    </recommendedName>
</protein>
<proteinExistence type="inferred from homology"/>
<dbReference type="InterPro" id="IPR039948">
    <property type="entry name" value="ELC1"/>
</dbReference>
<dbReference type="InterPro" id="IPR011333">
    <property type="entry name" value="SKP1/BTB/POZ_sf"/>
</dbReference>
<evidence type="ECO:0000256" key="1">
    <source>
        <dbReference type="ARBA" id="ARBA00009993"/>
    </source>
</evidence>